<keyword evidence="5" id="KW-1185">Reference proteome</keyword>
<name>A0A7G7VJX3_9FIRM</name>
<dbReference type="RefSeq" id="WP_185980406.1">
    <property type="nucleotide sequence ID" value="NZ_CP060204.1"/>
</dbReference>
<proteinExistence type="inferred from homology"/>
<reference evidence="4 5" key="1">
    <citation type="submission" date="2020-07" db="EMBL/GenBank/DDBJ databases">
        <title>Complete genome and description of Selenomonas timonensis sp. nov., a new bacterium isolated from a gingivitis subject.</title>
        <authorList>
            <person name="Antezack A."/>
        </authorList>
    </citation>
    <scope>NUCLEOTIDE SEQUENCE [LARGE SCALE GENOMIC DNA]</scope>
    <source>
        <strain evidence="4 5">Marseille-Q3039</strain>
    </source>
</reference>
<evidence type="ECO:0000313" key="4">
    <source>
        <dbReference type="EMBL" id="QNH54416.1"/>
    </source>
</evidence>
<dbReference type="InterPro" id="IPR036569">
    <property type="entry name" value="RpiB_LacA_LacB_sf"/>
</dbReference>
<evidence type="ECO:0000256" key="2">
    <source>
        <dbReference type="ARBA" id="ARBA00023235"/>
    </source>
</evidence>
<dbReference type="NCBIfam" id="NF004051">
    <property type="entry name" value="PRK05571.1"/>
    <property type="match status" value="1"/>
</dbReference>
<dbReference type="PANTHER" id="PTHR43732:SF1">
    <property type="entry name" value="RIBOSE 5-PHOSPHATE ISOMERASE"/>
    <property type="match status" value="1"/>
</dbReference>
<evidence type="ECO:0000313" key="5">
    <source>
        <dbReference type="Proteomes" id="UP000515480"/>
    </source>
</evidence>
<dbReference type="Pfam" id="PF02502">
    <property type="entry name" value="LacAB_rpiB"/>
    <property type="match status" value="1"/>
</dbReference>
<feature type="active site" description="Proton acceptor" evidence="3">
    <location>
        <position position="67"/>
    </location>
</feature>
<evidence type="ECO:0000256" key="3">
    <source>
        <dbReference type="PIRSR" id="PIRSR005384-1"/>
    </source>
</evidence>
<dbReference type="Proteomes" id="UP000515480">
    <property type="component" value="Chromosome"/>
</dbReference>
<dbReference type="InterPro" id="IPR003500">
    <property type="entry name" value="RpiB_LacA_LacB"/>
</dbReference>
<dbReference type="NCBIfam" id="TIGR00689">
    <property type="entry name" value="rpiB_lacA_lacB"/>
    <property type="match status" value="1"/>
</dbReference>
<dbReference type="InterPro" id="IPR004785">
    <property type="entry name" value="RpiB"/>
</dbReference>
<dbReference type="EC" id="5.3.1.6" evidence="4"/>
<evidence type="ECO:0000256" key="1">
    <source>
        <dbReference type="ARBA" id="ARBA00008754"/>
    </source>
</evidence>
<dbReference type="InterPro" id="IPR051812">
    <property type="entry name" value="SPI_LacAB/RpiB"/>
</dbReference>
<accession>A0A7G7VJX3</accession>
<dbReference type="PIRSF" id="PIRSF005384">
    <property type="entry name" value="RpiB_LacA_B"/>
    <property type="match status" value="1"/>
</dbReference>
<keyword evidence="2 4" id="KW-0413">Isomerase</keyword>
<feature type="active site" description="Proton donor" evidence="3">
    <location>
        <position position="100"/>
    </location>
</feature>
<dbReference type="Gene3D" id="3.40.1400.10">
    <property type="entry name" value="Sugar-phosphate isomerase, RpiB/LacA/LacB"/>
    <property type="match status" value="1"/>
</dbReference>
<gene>
    <name evidence="4" type="primary">rpiB</name>
    <name evidence="4" type="ORF">H1B31_00095</name>
</gene>
<dbReference type="GO" id="GO:0005975">
    <property type="term" value="P:carbohydrate metabolic process"/>
    <property type="evidence" value="ECO:0007669"/>
    <property type="project" value="InterPro"/>
</dbReference>
<dbReference type="KEGG" id="stim:H1B31_00095"/>
<dbReference type="NCBIfam" id="TIGR01120">
    <property type="entry name" value="rpiB"/>
    <property type="match status" value="1"/>
</dbReference>
<dbReference type="GO" id="GO:0004751">
    <property type="term" value="F:ribose-5-phosphate isomerase activity"/>
    <property type="evidence" value="ECO:0007669"/>
    <property type="project" value="UniProtKB-EC"/>
</dbReference>
<sequence length="153" mass="16535">MKPIIVMGADHAGWSMKEFLKRKLESEGYTIVDKGTDSEASVDSHDYAVAVGEEVSAAEHTLGILVCGTGIGMSMTANKVSGIRASLVSDLFSAQMTREHNAANVLCLGARVIAHQMAWEITKVWLTAEPLGGKYANRVAKMMAYEQSKMKKA</sequence>
<dbReference type="AlphaFoldDB" id="A0A7G7VJX3"/>
<comment type="similarity">
    <text evidence="1">Belongs to the LacAB/RpiB family.</text>
</comment>
<organism evidence="4 5">
    <name type="scientific">Selenomonas timonae</name>
    <dbReference type="NCBI Taxonomy" id="2754044"/>
    <lineage>
        <taxon>Bacteria</taxon>
        <taxon>Bacillati</taxon>
        <taxon>Bacillota</taxon>
        <taxon>Negativicutes</taxon>
        <taxon>Selenomonadales</taxon>
        <taxon>Selenomonadaceae</taxon>
        <taxon>Selenomonas</taxon>
    </lineage>
</organism>
<protein>
    <submittedName>
        <fullName evidence="4">Ribose 5-phosphate isomerase B</fullName>
        <ecNumber evidence="4">5.3.1.6</ecNumber>
    </submittedName>
</protein>
<dbReference type="EMBL" id="CP060204">
    <property type="protein sequence ID" value="QNH54416.1"/>
    <property type="molecule type" value="Genomic_DNA"/>
</dbReference>
<dbReference type="SUPFAM" id="SSF89623">
    <property type="entry name" value="Ribose/Galactose isomerase RpiB/AlsB"/>
    <property type="match status" value="1"/>
</dbReference>
<dbReference type="PANTHER" id="PTHR43732">
    <property type="entry name" value="RIBOSE 5-PHOSPHATE ISOMERASE-RELATED"/>
    <property type="match status" value="1"/>
</dbReference>